<keyword evidence="1" id="KW-0812">Transmembrane</keyword>
<keyword evidence="1" id="KW-1133">Transmembrane helix</keyword>
<keyword evidence="3" id="KW-1185">Reference proteome</keyword>
<dbReference type="RefSeq" id="WP_310575512.1">
    <property type="nucleotide sequence ID" value="NZ_JAVKPK010000021.1"/>
</dbReference>
<protein>
    <submittedName>
        <fullName evidence="2">Uncharacterized protein</fullName>
    </submittedName>
</protein>
<dbReference type="Proteomes" id="UP001246244">
    <property type="component" value="Unassembled WGS sequence"/>
</dbReference>
<keyword evidence="1" id="KW-0472">Membrane</keyword>
<comment type="caution">
    <text evidence="2">The sequence shown here is derived from an EMBL/GenBank/DDBJ whole genome shotgun (WGS) entry which is preliminary data.</text>
</comment>
<organism evidence="2 3">
    <name type="scientific">Methanosarcina baikalica</name>
    <dbReference type="NCBI Taxonomy" id="3073890"/>
    <lineage>
        <taxon>Archaea</taxon>
        <taxon>Methanobacteriati</taxon>
        <taxon>Methanobacteriota</taxon>
        <taxon>Stenosarchaea group</taxon>
        <taxon>Methanomicrobia</taxon>
        <taxon>Methanosarcinales</taxon>
        <taxon>Methanosarcinaceae</taxon>
        <taxon>Methanosarcina</taxon>
    </lineage>
</organism>
<feature type="transmembrane region" description="Helical" evidence="1">
    <location>
        <begin position="31"/>
        <end position="48"/>
    </location>
</feature>
<evidence type="ECO:0000313" key="3">
    <source>
        <dbReference type="Proteomes" id="UP001246244"/>
    </source>
</evidence>
<name>A0ABU2D0W1_9EURY</name>
<proteinExistence type="predicted"/>
<dbReference type="EMBL" id="JAVKPK010000021">
    <property type="protein sequence ID" value="MDR7665487.1"/>
    <property type="molecule type" value="Genomic_DNA"/>
</dbReference>
<gene>
    <name evidence="2" type="ORF">RG963_06780</name>
</gene>
<sequence length="56" mass="6583">MKYIGTTEDGIDVFEEPDGTQRFFKPTNWTVLFWALFTCACFGALLLLHKYAYIIW</sequence>
<evidence type="ECO:0000313" key="2">
    <source>
        <dbReference type="EMBL" id="MDR7665487.1"/>
    </source>
</evidence>
<accession>A0ABU2D0W1</accession>
<evidence type="ECO:0000256" key="1">
    <source>
        <dbReference type="SAM" id="Phobius"/>
    </source>
</evidence>
<reference evidence="3" key="1">
    <citation type="submission" date="2023-07" db="EMBL/GenBank/DDBJ databases">
        <title>Whole-genome sequencing of a new Methanosarcina sp. Z-7115.</title>
        <authorList>
            <person name="Zhilina T.N."/>
            <person name="Merkel A.Y."/>
        </authorList>
    </citation>
    <scope>NUCLEOTIDE SEQUENCE [LARGE SCALE GENOMIC DNA]</scope>
    <source>
        <strain evidence="3">Z-7115</strain>
    </source>
</reference>